<evidence type="ECO:0008006" key="3">
    <source>
        <dbReference type="Google" id="ProtNLM"/>
    </source>
</evidence>
<proteinExistence type="predicted"/>
<reference evidence="1 2" key="1">
    <citation type="submission" date="2021-12" db="EMBL/GenBank/DDBJ databases">
        <title>Discovery of the Pendulisporaceae a myxobacterial family with distinct sporulation behavior and unique specialized metabolism.</title>
        <authorList>
            <person name="Garcia R."/>
            <person name="Popoff A."/>
            <person name="Bader C.D."/>
            <person name="Loehr J."/>
            <person name="Walesch S."/>
            <person name="Walt C."/>
            <person name="Boldt J."/>
            <person name="Bunk B."/>
            <person name="Haeckl F.J.F.P.J."/>
            <person name="Gunesch A.P."/>
            <person name="Birkelbach J."/>
            <person name="Nuebel U."/>
            <person name="Pietschmann T."/>
            <person name="Bach T."/>
            <person name="Mueller R."/>
        </authorList>
    </citation>
    <scope>NUCLEOTIDE SEQUENCE [LARGE SCALE GENOMIC DNA]</scope>
    <source>
        <strain evidence="1 2">MSr11954</strain>
    </source>
</reference>
<gene>
    <name evidence="1" type="ORF">LZC94_00085</name>
</gene>
<evidence type="ECO:0000313" key="2">
    <source>
        <dbReference type="Proteomes" id="UP001370348"/>
    </source>
</evidence>
<sequence>MAGPRALIAEAGARYLRVIDPSRRTFRIYAGPELELGGFFTQGGDKSGRFLIRGALVGGIGITEQIGIEASGDMAVAAGGAGTLVFGGASARGIVRF</sequence>
<protein>
    <recommendedName>
        <fullName evidence="3">Altered inheritance of mitochondria protein 24, mitochondrial</fullName>
    </recommendedName>
</protein>
<dbReference type="EMBL" id="CP089984">
    <property type="protein sequence ID" value="WXB15676.1"/>
    <property type="molecule type" value="Genomic_DNA"/>
</dbReference>
<evidence type="ECO:0000313" key="1">
    <source>
        <dbReference type="EMBL" id="WXB15676.1"/>
    </source>
</evidence>
<dbReference type="RefSeq" id="WP_394825311.1">
    <property type="nucleotide sequence ID" value="NZ_CP089984.1"/>
</dbReference>
<name>A0ABZ2M0X1_9BACT</name>
<keyword evidence="2" id="KW-1185">Reference proteome</keyword>
<dbReference type="Proteomes" id="UP001370348">
    <property type="component" value="Chromosome"/>
</dbReference>
<organism evidence="1 2">
    <name type="scientific">Pendulispora albinea</name>
    <dbReference type="NCBI Taxonomy" id="2741071"/>
    <lineage>
        <taxon>Bacteria</taxon>
        <taxon>Pseudomonadati</taxon>
        <taxon>Myxococcota</taxon>
        <taxon>Myxococcia</taxon>
        <taxon>Myxococcales</taxon>
        <taxon>Sorangiineae</taxon>
        <taxon>Pendulisporaceae</taxon>
        <taxon>Pendulispora</taxon>
    </lineage>
</organism>
<accession>A0ABZ2M0X1</accession>